<dbReference type="EMBL" id="JABANE010000007">
    <property type="protein sequence ID" value="NME67070.1"/>
    <property type="molecule type" value="Genomic_DNA"/>
</dbReference>
<dbReference type="Pfam" id="PF16361">
    <property type="entry name" value="Peptidase_S8_N"/>
    <property type="match status" value="1"/>
</dbReference>
<dbReference type="InterPro" id="IPR015500">
    <property type="entry name" value="Peptidase_S8_subtilisin-rel"/>
</dbReference>
<evidence type="ECO:0000256" key="6">
    <source>
        <dbReference type="SAM" id="SignalP"/>
    </source>
</evidence>
<feature type="domain" description="Fibronectin type-III" evidence="7">
    <location>
        <begin position="510"/>
        <end position="614"/>
    </location>
</feature>
<dbReference type="SUPFAM" id="SSF52743">
    <property type="entry name" value="Subtilisin-like"/>
    <property type="match status" value="1"/>
</dbReference>
<dbReference type="PANTHER" id="PTHR43399">
    <property type="entry name" value="SUBTILISIN-RELATED"/>
    <property type="match status" value="1"/>
</dbReference>
<keyword evidence="2 5" id="KW-0645">Protease</keyword>
<accession>A0A7X9P0H6</accession>
<evidence type="ECO:0000259" key="7">
    <source>
        <dbReference type="PROSITE" id="PS50853"/>
    </source>
</evidence>
<dbReference type="Gene3D" id="2.60.40.10">
    <property type="entry name" value="Immunoglobulins"/>
    <property type="match status" value="2"/>
</dbReference>
<evidence type="ECO:0000256" key="4">
    <source>
        <dbReference type="ARBA" id="ARBA00022825"/>
    </source>
</evidence>
<keyword evidence="6" id="KW-0732">Signal</keyword>
<protein>
    <submittedName>
        <fullName evidence="8">S8 family serine peptidase</fullName>
    </submittedName>
</protein>
<dbReference type="PROSITE" id="PS00138">
    <property type="entry name" value="SUBTILASE_SER"/>
    <property type="match status" value="1"/>
</dbReference>
<evidence type="ECO:0000256" key="3">
    <source>
        <dbReference type="ARBA" id="ARBA00022801"/>
    </source>
</evidence>
<dbReference type="PRINTS" id="PR00723">
    <property type="entry name" value="SUBTILISIN"/>
</dbReference>
<dbReference type="InterPro" id="IPR013783">
    <property type="entry name" value="Ig-like_fold"/>
</dbReference>
<dbReference type="PROSITE" id="PS50853">
    <property type="entry name" value="FN3"/>
    <property type="match status" value="1"/>
</dbReference>
<dbReference type="PANTHER" id="PTHR43399:SF4">
    <property type="entry name" value="CELL WALL-ASSOCIATED PROTEASE"/>
    <property type="match status" value="1"/>
</dbReference>
<organism evidence="8 9">
    <name type="scientific">Flammeovirga aprica JL-4</name>
    <dbReference type="NCBI Taxonomy" id="694437"/>
    <lineage>
        <taxon>Bacteria</taxon>
        <taxon>Pseudomonadati</taxon>
        <taxon>Bacteroidota</taxon>
        <taxon>Cytophagia</taxon>
        <taxon>Cytophagales</taxon>
        <taxon>Flammeovirgaceae</taxon>
        <taxon>Flammeovirga</taxon>
    </lineage>
</organism>
<evidence type="ECO:0000256" key="2">
    <source>
        <dbReference type="ARBA" id="ARBA00022670"/>
    </source>
</evidence>
<sequence length="2490" mass="278059">MKKLLILMFLSIGFLFNAYGQQSLPQGEDIVSGKIRVKFTKDAVDGASNMRLSPSNGRVGIAHVDDVNQQSGIYSIKRVFPFSMKHEAKHREYGLHLWYEIDFDTLVDPYEMVENYRGLAEVDIVKPVYSKININSETKPVVFKQDAFQAKNDSEEEEFKFDDPLLKDQWHYINHREIGGEFHTDINLKEGWEIQSGNSDIIVAVVDQGVDPYHEDLSANMWVNEAELNGTPGEDSDGNGYIDDIYGYNFIVPGPITPGDHGTHVAGTVGAVNNNGIGVSGVAGGDGSGNGVRIMSCQVFDYRESDGANFAEAIVYGADNGAVISQNSWGYNSPNYYEPEVLEAIRYFIAEAGQYEGSPMKGGVVLFAAGNTGLEQDKYPGAFDEVIAVAALGPSGLPTYYTTHGNWVDIAAPGGDQRNFDQEGGILSTLINNNYGYMDGTSMACPHVSGVAALIISKFGGEDFTADDLKRILLNSAEPFNFSNHDNKFGRGVLNAKNALADDNRIPPNAIDDLRASEILHNEVTLEWTVPEDEDSQGPGIFYLAVSTSEITKENFNEQLIFGIENFLAEGDTVRIRFNQLFKKSDYWFAVKSADQFANLSEASNILKVTTVDEPHFMSSTDEIYVSIDVKKQTTATAPLEFSNIGDGTVYWSALVTNENNYHEEYGIESQSASVAQTEVSKVLSMPLNYNNEVSLNTIEQSVEFATSAQVSEVEEGVLHSNEHWKNDVTEFVSGISYELYDGPSLIVGSGNPNAGLIYATRFHLPYDYEFNLTHIELGMLPTVSDKPFFIEVRKGGYRNFMESELVYTQEYYPDTANVMKYYRMPLYEPQFFGENETFWTVIHFPKEIERPMLLQYGFIPSEIDNFLVSRDNGRTYVSAVSLTVRSTIPLLRVLSTGDNGSFVFIDPKSGKIESGKTASVNATVDAQSLPNGEHLASLGILTNDIHKPIVNIEVKVDVSGHEPKIDLAKQYDLECFTSIEKEHEIILENNGFGDFVIRGYEIDGQSISLEDSIVVEAKSAQAFTFSLSTDSDGIHRKDLILKSDESQVNIPLTISSIVAPSINAVLEANAFNINYGETKEITLTLENTGSQADLEYDLTPYSQLALKGGVLPQPLEYSIKTSPFDGQLWDEINQIGKAIDTEVNFESYDFGMGFPFFNEQLKKFDLTYNARFFFYNYMAIFPLKFEEGFQRAVEMKYHAYGDKFVVSMKTNHVIYADSKFNISNTDLEYQVVFHRNGLIEYNYVNVEQIDPETRYQVYTLGFLVTDTLMYKDFDDEPLKNGTTVAFEPNNDINMVYDVTPSKGIIAPGRSVDLKVTLDPEFNKQINGTYSNSIVVKSNTIEGSTHVPFEVNVLGAPDMQASDSLIFEEVKIGLSGTEFITIENTGSAPVTISSISSTNNLFSFDEALLNTEIKGQSNFPLPIIYTPNSNVQEEGKLNIIFSDGTITQTSVVGNGINDADYTHNFPAEIVVDATIGEVKNYDVYIQNESKGVDFEYVIQEGLFTGLENNTFQDTFDSTSFGFMRDDYGYTWHTSNPENDFYRWENIKNEEVLPLKDGEPLAIALPFDFPFYGEQYDSIWVSIHGMASVLPMEEDFLSQTFTKDDGVSGIIAPFWSYLKYSGTDSVYYKMTDDRLIVQWNNIIGKDATSSPGILSFGFEIVKDGRIYFLYKKLETWGGLLRYGLESPDEKYTLQDEDILIVNQSFLTDRSSIAIVPPLHHKAENNAKDEFQISVNTSRYNYTGSYVDTLRVRTNSEIKPLIEVPVKVNLTGTSELSVLNDIDFDEIVFEENLRIAGKIQLMNSGNNDLEVTKITTTDLDQVDFFDEEGNQMIMNSSGVLLSPIKIAPWEVVTVEVSLPIAEQTDINGKVNFINTTGELSANVRAKLVDSPVFDWDATDQELSLRGTDTTTYTFNIDNNGTSKLKYTITPAVLPEIDPTVIPGVIDEIGEIKTTNGLAVDSLALDWSEEADGVFTPFVVGAKLAFGNRFVAPEGGFDITHVKVYSYIQNINEYVRIMISQGGDLPQEGQVLLDQRFQIVEKIDEDWMYFELEKPFHIPEGEVFYIGVGLPVTNKYMGFNSSEDRALLDNTFSGVFGGEETNGKYRWWQANNYEKFVWKIRPLTASAENNWLTIDQNEGTLSEGGQSSVTASINASEAKPGINVASIIVKSNDINNKTNVVKMKVDVNGRPTFEHRPNDYQDTLSVIEDGEYIFTYLFEDPEGDEMTIEVDSNDIQNIVYQLQQDGKNTASLKIITDYESEGVYHFPVSVTDEFGNVTRDTTLIQVKHKNRPPVFNQEYAIIRVNLADTIQTITIDPYDLFTDPDGDALQFFARNDSENMIDLALGQSFIHITPLKEGVGQLVFAAHDGYEDGFIGHFVYMEVIDDPSAVMNAKDANGQPIHLDLGSFDQSTVYPNPVTDGKAFLAYIVEETTNIQIELVNINGKSIYQKSYSHQATGIYAESLPVEKLPQGVYVLKISVDNQYVKSHKLLIK</sequence>
<dbReference type="NCBIfam" id="TIGR04183">
    <property type="entry name" value="Por_Secre_tail"/>
    <property type="match status" value="1"/>
</dbReference>
<dbReference type="Pfam" id="PF00082">
    <property type="entry name" value="Peptidase_S8"/>
    <property type="match status" value="1"/>
</dbReference>
<dbReference type="InterPro" id="IPR000209">
    <property type="entry name" value="Peptidase_S8/S53_dom"/>
</dbReference>
<name>A0A7X9P0H6_9BACT</name>
<feature type="chain" id="PRO_5030527893" evidence="6">
    <location>
        <begin position="21"/>
        <end position="2490"/>
    </location>
</feature>
<dbReference type="InterPro" id="IPR003961">
    <property type="entry name" value="FN3_dom"/>
</dbReference>
<keyword evidence="3 5" id="KW-0378">Hydrolase</keyword>
<evidence type="ECO:0000313" key="9">
    <source>
        <dbReference type="Proteomes" id="UP000576082"/>
    </source>
</evidence>
<dbReference type="PROSITE" id="PS00137">
    <property type="entry name" value="SUBTILASE_HIS"/>
    <property type="match status" value="1"/>
</dbReference>
<comment type="caution">
    <text evidence="8">The sequence shown here is derived from an EMBL/GenBank/DDBJ whole genome shotgun (WGS) entry which is preliminary data.</text>
</comment>
<dbReference type="InterPro" id="IPR036852">
    <property type="entry name" value="Peptidase_S8/S53_dom_sf"/>
</dbReference>
<dbReference type="InterPro" id="IPR022398">
    <property type="entry name" value="Peptidase_S8_His-AS"/>
</dbReference>
<keyword evidence="4 5" id="KW-0720">Serine protease</keyword>
<dbReference type="Gene3D" id="3.40.50.200">
    <property type="entry name" value="Peptidase S8/S53 domain"/>
    <property type="match status" value="1"/>
</dbReference>
<gene>
    <name evidence="8" type="ORF">HHU12_03740</name>
</gene>
<feature type="active site" description="Charge relay system" evidence="5">
    <location>
        <position position="207"/>
    </location>
</feature>
<comment type="similarity">
    <text evidence="1 5">Belongs to the peptidase S8 family.</text>
</comment>
<dbReference type="GO" id="GO:0006508">
    <property type="term" value="P:proteolysis"/>
    <property type="evidence" value="ECO:0007669"/>
    <property type="project" value="UniProtKB-KW"/>
</dbReference>
<dbReference type="InterPro" id="IPR032304">
    <property type="entry name" value="Peptidase_S8_N"/>
</dbReference>
<feature type="signal peptide" evidence="6">
    <location>
        <begin position="1"/>
        <end position="20"/>
    </location>
</feature>
<evidence type="ECO:0000256" key="1">
    <source>
        <dbReference type="ARBA" id="ARBA00011073"/>
    </source>
</evidence>
<reference evidence="8 9" key="1">
    <citation type="submission" date="2020-04" db="EMBL/GenBank/DDBJ databases">
        <title>Flammeovirga sp. SR4, a novel species isolated from seawater.</title>
        <authorList>
            <person name="Wang X."/>
        </authorList>
    </citation>
    <scope>NUCLEOTIDE SEQUENCE [LARGE SCALE GENOMIC DNA]</scope>
    <source>
        <strain evidence="8 9">ATCC 23126</strain>
    </source>
</reference>
<proteinExistence type="inferred from homology"/>
<feature type="active site" description="Charge relay system" evidence="5">
    <location>
        <position position="442"/>
    </location>
</feature>
<dbReference type="InterPro" id="IPR023828">
    <property type="entry name" value="Peptidase_S8_Ser-AS"/>
</dbReference>
<dbReference type="InterPro" id="IPR026444">
    <property type="entry name" value="Secre_tail"/>
</dbReference>
<feature type="active site" description="Charge relay system" evidence="5">
    <location>
        <position position="261"/>
    </location>
</feature>
<evidence type="ECO:0000313" key="8">
    <source>
        <dbReference type="EMBL" id="NME67070.1"/>
    </source>
</evidence>
<keyword evidence="9" id="KW-1185">Reference proteome</keyword>
<dbReference type="Pfam" id="PF18962">
    <property type="entry name" value="Por_Secre_tail"/>
    <property type="match status" value="1"/>
</dbReference>
<dbReference type="Proteomes" id="UP000576082">
    <property type="component" value="Unassembled WGS sequence"/>
</dbReference>
<dbReference type="RefSeq" id="WP_169655138.1">
    <property type="nucleotide sequence ID" value="NZ_JABANE010000007.1"/>
</dbReference>
<dbReference type="GO" id="GO:0004252">
    <property type="term" value="F:serine-type endopeptidase activity"/>
    <property type="evidence" value="ECO:0007669"/>
    <property type="project" value="UniProtKB-UniRule"/>
</dbReference>
<evidence type="ECO:0000256" key="5">
    <source>
        <dbReference type="PROSITE-ProRule" id="PRU01240"/>
    </source>
</evidence>
<dbReference type="InterPro" id="IPR051048">
    <property type="entry name" value="Peptidase_S8/S53_subtilisin"/>
</dbReference>
<dbReference type="PROSITE" id="PS51892">
    <property type="entry name" value="SUBTILASE"/>
    <property type="match status" value="1"/>
</dbReference>